<dbReference type="FunFam" id="2.20.25.190:FF:000001">
    <property type="entry name" value="Transcription elongation factor 1 homolog"/>
    <property type="match status" value="1"/>
</dbReference>
<comment type="similarity">
    <text evidence="3 11">Belongs to the ELOF1 family.</text>
</comment>
<dbReference type="GO" id="GO:0006368">
    <property type="term" value="P:transcription elongation by RNA polymerase II"/>
    <property type="evidence" value="ECO:0007669"/>
    <property type="project" value="TreeGrafter"/>
</dbReference>
<protein>
    <recommendedName>
        <fullName evidence="4 11">Transcription elongation factor 1 homolog</fullName>
    </recommendedName>
</protein>
<dbReference type="GO" id="GO:0008270">
    <property type="term" value="F:zinc ion binding"/>
    <property type="evidence" value="ECO:0007669"/>
    <property type="project" value="UniProtKB-KW"/>
</dbReference>
<keyword evidence="9 11" id="KW-0804">Transcription</keyword>
<dbReference type="SUPFAM" id="SSF57783">
    <property type="entry name" value="Zinc beta-ribbon"/>
    <property type="match status" value="1"/>
</dbReference>
<evidence type="ECO:0000256" key="10">
    <source>
        <dbReference type="ARBA" id="ARBA00023242"/>
    </source>
</evidence>
<dbReference type="Gene3D" id="2.20.25.190">
    <property type="match status" value="1"/>
</dbReference>
<dbReference type="PANTHER" id="PTHR20934:SF0">
    <property type="entry name" value="TRANSCRIPTION ELONGATION FACTOR 1 HOMOLOG"/>
    <property type="match status" value="1"/>
</dbReference>
<dbReference type="Proteomes" id="UP001177140">
    <property type="component" value="Unassembled WGS sequence"/>
</dbReference>
<dbReference type="GO" id="GO:0008023">
    <property type="term" value="C:transcription elongation factor complex"/>
    <property type="evidence" value="ECO:0007669"/>
    <property type="project" value="TreeGrafter"/>
</dbReference>
<dbReference type="PANTHER" id="PTHR20934">
    <property type="entry name" value="TRANSCRIPTION ELONGATION FACTOR 1 HOMOLOG"/>
    <property type="match status" value="1"/>
</dbReference>
<evidence type="ECO:0000256" key="2">
    <source>
        <dbReference type="ARBA" id="ARBA00004123"/>
    </source>
</evidence>
<evidence type="ECO:0000256" key="1">
    <source>
        <dbReference type="ARBA" id="ARBA00003357"/>
    </source>
</evidence>
<dbReference type="InterPro" id="IPR038567">
    <property type="entry name" value="T_Elf1_sf"/>
</dbReference>
<organism evidence="12 13">
    <name type="scientific">Papaver nudicaule</name>
    <name type="common">Iceland poppy</name>
    <dbReference type="NCBI Taxonomy" id="74823"/>
    <lineage>
        <taxon>Eukaryota</taxon>
        <taxon>Viridiplantae</taxon>
        <taxon>Streptophyta</taxon>
        <taxon>Embryophyta</taxon>
        <taxon>Tracheophyta</taxon>
        <taxon>Spermatophyta</taxon>
        <taxon>Magnoliopsida</taxon>
        <taxon>Ranunculales</taxon>
        <taxon>Papaveraceae</taxon>
        <taxon>Papaveroideae</taxon>
        <taxon>Papaver</taxon>
    </lineage>
</organism>
<gene>
    <name evidence="12" type="ORF">MKW94_005072</name>
</gene>
<keyword evidence="7 11" id="KW-0862">Zinc</keyword>
<sequence>MGRRKSRAKPEPKKRLLEKLDKVFPCPFCNNLRSVVCEIDKKLPIGTAICYICNAHYSTRINKLTESIDIYSEWIDECERVNTVEEALID</sequence>
<name>A0AA41SDC5_PAPNU</name>
<comment type="subcellular location">
    <subcellularLocation>
        <location evidence="2 11">Nucleus</location>
    </subcellularLocation>
</comment>
<evidence type="ECO:0000256" key="6">
    <source>
        <dbReference type="ARBA" id="ARBA00022771"/>
    </source>
</evidence>
<dbReference type="AlphaFoldDB" id="A0AA41SDC5"/>
<evidence type="ECO:0000256" key="4">
    <source>
        <dbReference type="ARBA" id="ARBA00014973"/>
    </source>
</evidence>
<evidence type="ECO:0000256" key="3">
    <source>
        <dbReference type="ARBA" id="ARBA00009730"/>
    </source>
</evidence>
<keyword evidence="5 11" id="KW-0479">Metal-binding</keyword>
<evidence type="ECO:0000256" key="11">
    <source>
        <dbReference type="RuleBase" id="RU364033"/>
    </source>
</evidence>
<evidence type="ECO:0000313" key="12">
    <source>
        <dbReference type="EMBL" id="MCL7034332.1"/>
    </source>
</evidence>
<keyword evidence="13" id="KW-1185">Reference proteome</keyword>
<keyword evidence="10 11" id="KW-0539">Nucleus</keyword>
<evidence type="ECO:0000256" key="8">
    <source>
        <dbReference type="ARBA" id="ARBA00023015"/>
    </source>
</evidence>
<comment type="function">
    <text evidence="1 11">Transcription elongation factor implicated in the maintenance of proper chromatin structure in actively transcribed regions.</text>
</comment>
<keyword evidence="8 11" id="KW-0805">Transcription regulation</keyword>
<evidence type="ECO:0000256" key="5">
    <source>
        <dbReference type="ARBA" id="ARBA00022723"/>
    </source>
</evidence>
<reference evidence="12" key="1">
    <citation type="submission" date="2022-03" db="EMBL/GenBank/DDBJ databases">
        <title>A functionally conserved STORR gene fusion in Papaver species that diverged 16.8 million years ago.</title>
        <authorList>
            <person name="Catania T."/>
        </authorList>
    </citation>
    <scope>NUCLEOTIDE SEQUENCE</scope>
    <source>
        <strain evidence="12">S-191538</strain>
    </source>
</reference>
<dbReference type="GO" id="GO:0000993">
    <property type="term" value="F:RNA polymerase II complex binding"/>
    <property type="evidence" value="ECO:0007669"/>
    <property type="project" value="TreeGrafter"/>
</dbReference>
<dbReference type="EMBL" id="JAJJMA010144321">
    <property type="protein sequence ID" value="MCL7034332.1"/>
    <property type="molecule type" value="Genomic_DNA"/>
</dbReference>
<dbReference type="InterPro" id="IPR007808">
    <property type="entry name" value="Elf1"/>
</dbReference>
<accession>A0AA41SDC5</accession>
<proteinExistence type="inferred from homology"/>
<evidence type="ECO:0000256" key="7">
    <source>
        <dbReference type="ARBA" id="ARBA00022833"/>
    </source>
</evidence>
<evidence type="ECO:0000256" key="9">
    <source>
        <dbReference type="ARBA" id="ARBA00023163"/>
    </source>
</evidence>
<evidence type="ECO:0000313" key="13">
    <source>
        <dbReference type="Proteomes" id="UP001177140"/>
    </source>
</evidence>
<dbReference type="Pfam" id="PF05129">
    <property type="entry name" value="Zn_ribbon_Elf1"/>
    <property type="match status" value="1"/>
</dbReference>
<comment type="caution">
    <text evidence="12">The sequence shown here is derived from an EMBL/GenBank/DDBJ whole genome shotgun (WGS) entry which is preliminary data.</text>
</comment>
<keyword evidence="6 11" id="KW-0863">Zinc-finger</keyword>